<reference evidence="1" key="1">
    <citation type="submission" date="2022-11" db="EMBL/GenBank/DDBJ databases">
        <title>Chromosomal genome sequence assembly and mating type (MAT) locus characterization of the leprose asexual lichenized fungus Lepraria neglecta (Nyl.) Erichsen.</title>
        <authorList>
            <person name="Allen J.L."/>
            <person name="Pfeffer B."/>
        </authorList>
    </citation>
    <scope>NUCLEOTIDE SEQUENCE</scope>
    <source>
        <strain evidence="1">Allen 5258</strain>
    </source>
</reference>
<proteinExistence type="predicted"/>
<evidence type="ECO:0000313" key="1">
    <source>
        <dbReference type="EMBL" id="KAK3167047.1"/>
    </source>
</evidence>
<dbReference type="EMBL" id="JASNWA010000011">
    <property type="protein sequence ID" value="KAK3167047.1"/>
    <property type="molecule type" value="Genomic_DNA"/>
</dbReference>
<organism evidence="1 2">
    <name type="scientific">Lepraria neglecta</name>
    <dbReference type="NCBI Taxonomy" id="209136"/>
    <lineage>
        <taxon>Eukaryota</taxon>
        <taxon>Fungi</taxon>
        <taxon>Dikarya</taxon>
        <taxon>Ascomycota</taxon>
        <taxon>Pezizomycotina</taxon>
        <taxon>Lecanoromycetes</taxon>
        <taxon>OSLEUM clade</taxon>
        <taxon>Lecanoromycetidae</taxon>
        <taxon>Lecanorales</taxon>
        <taxon>Lecanorineae</taxon>
        <taxon>Stereocaulaceae</taxon>
        <taxon>Lepraria</taxon>
    </lineage>
</organism>
<evidence type="ECO:0000313" key="2">
    <source>
        <dbReference type="Proteomes" id="UP001276659"/>
    </source>
</evidence>
<dbReference type="AlphaFoldDB" id="A0AAD9YZB2"/>
<keyword evidence="2" id="KW-1185">Reference proteome</keyword>
<sequence length="146" mass="17065">MVLAWEQIYNHTEFYICNENLGEDPKQGVEKFVTIDYCNQDKGPVKRRESKEGSIIDFKWDTNCVEYGGHRYIEEPEIMEKFLYRLQERETIDICNDFFFNRDPAQGVTMNAKIEVNYPVSGGGFSAWTWVVDEGDSVKLWNSPSK</sequence>
<accession>A0AAD9YZB2</accession>
<protein>
    <submittedName>
        <fullName evidence="1">Uncharacterized protein</fullName>
    </submittedName>
</protein>
<gene>
    <name evidence="1" type="ORF">OEA41_010172</name>
</gene>
<comment type="caution">
    <text evidence="1">The sequence shown here is derived from an EMBL/GenBank/DDBJ whole genome shotgun (WGS) entry which is preliminary data.</text>
</comment>
<dbReference type="Proteomes" id="UP001276659">
    <property type="component" value="Unassembled WGS sequence"/>
</dbReference>
<name>A0AAD9YZB2_9LECA</name>